<sequence>MNNFKHFTPYTPEDPFVEWASYLISEDGQDWYECQKLFAEDTYKIAYDSDNIVRSIATDVSTLFPLNLSVVEVEMLPEGCDISGRWKYDNGEMVDTHTVEEAQGTA</sequence>
<accession>A0ACD5GBZ3</accession>
<reference evidence="1" key="1">
    <citation type="submission" date="2025-01" db="EMBL/GenBank/DDBJ databases">
        <authorList>
            <person name="Sun R."/>
            <person name="Lian X."/>
        </authorList>
    </citation>
    <scope>NUCLEOTIDE SEQUENCE</scope>
    <source>
        <strain evidence="1">PS2Canimalfeces12</strain>
    </source>
</reference>
<name>A0ACD5GBZ3_ECOLX</name>
<dbReference type="EMBL" id="CP180600">
    <property type="protein sequence ID" value="XOW91865.1"/>
    <property type="molecule type" value="Genomic_DNA"/>
</dbReference>
<proteinExistence type="predicted"/>
<evidence type="ECO:0000313" key="2">
    <source>
        <dbReference type="Proteomes" id="UP001481170"/>
    </source>
</evidence>
<gene>
    <name evidence="1" type="ORF">ABTZ31_022120</name>
</gene>
<evidence type="ECO:0000313" key="1">
    <source>
        <dbReference type="EMBL" id="XOW91865.1"/>
    </source>
</evidence>
<organism evidence="1 2">
    <name type="scientific">Escherichia coli</name>
    <dbReference type="NCBI Taxonomy" id="562"/>
    <lineage>
        <taxon>Bacteria</taxon>
        <taxon>Pseudomonadati</taxon>
        <taxon>Pseudomonadota</taxon>
        <taxon>Gammaproteobacteria</taxon>
        <taxon>Enterobacterales</taxon>
        <taxon>Enterobacteriaceae</taxon>
        <taxon>Escherichia</taxon>
    </lineage>
</organism>
<protein>
    <submittedName>
        <fullName evidence="1">Tail fiber assembly protein</fullName>
    </submittedName>
</protein>
<dbReference type="Proteomes" id="UP001481170">
    <property type="component" value="Chromosome"/>
</dbReference>